<feature type="transmembrane region" description="Helical" evidence="1">
    <location>
        <begin position="109"/>
        <end position="132"/>
    </location>
</feature>
<dbReference type="KEGG" id="mrub:DEO27_010565"/>
<dbReference type="Proteomes" id="UP000251402">
    <property type="component" value="Chromosome"/>
</dbReference>
<proteinExistence type="predicted"/>
<evidence type="ECO:0000313" key="2">
    <source>
        <dbReference type="EMBL" id="QEM10448.1"/>
    </source>
</evidence>
<gene>
    <name evidence="2" type="ORF">DEO27_010565</name>
</gene>
<keyword evidence="1" id="KW-0472">Membrane</keyword>
<dbReference type="OrthoDB" id="639802at2"/>
<name>A0A5C1HZU2_9SPHI</name>
<evidence type="ECO:0000256" key="1">
    <source>
        <dbReference type="SAM" id="Phobius"/>
    </source>
</evidence>
<organism evidence="2 3">
    <name type="scientific">Mucilaginibacter rubeus</name>
    <dbReference type="NCBI Taxonomy" id="2027860"/>
    <lineage>
        <taxon>Bacteria</taxon>
        <taxon>Pseudomonadati</taxon>
        <taxon>Bacteroidota</taxon>
        <taxon>Sphingobacteriia</taxon>
        <taxon>Sphingobacteriales</taxon>
        <taxon>Sphingobacteriaceae</taxon>
        <taxon>Mucilaginibacter</taxon>
    </lineage>
</organism>
<dbReference type="RefSeq" id="WP_146749954.1">
    <property type="nucleotide sequence ID" value="NZ_CP043450.1"/>
</dbReference>
<keyword evidence="1" id="KW-1133">Transmembrane helix</keyword>
<evidence type="ECO:0000313" key="3">
    <source>
        <dbReference type="Proteomes" id="UP000251402"/>
    </source>
</evidence>
<dbReference type="EMBL" id="CP043450">
    <property type="protein sequence ID" value="QEM10448.1"/>
    <property type="molecule type" value="Genomic_DNA"/>
</dbReference>
<accession>A0A5C1HZU2</accession>
<keyword evidence="3" id="KW-1185">Reference proteome</keyword>
<sequence length="424" mass="47944">MPAQELLITELIKQYETFTGWGDSTNWKNQDFINLSEKIREKTGASISHVTLKRIWGKVKYDSLPNTYTMDTLVQFLGYENFRAFSTQFVPVGKPGEQQKTKSQPVKKAFWSLPYALGVLTLMGILLVVIIASRTERPAPPIVAKDYSFSSKKVITSGLPNSVVFDFDATKSPYDSVAIQQSWDRHLRVNVSKNDHQHTSIYYFPDFYYAKLIVGGKIVKQHELFVESNGWLPVVEKQPVPVYYEKKDAMADGKLSLPPAKIKERNIPMQPTPPYVVYTNVKDFGEIYSDDFTFETSVKNNYNEGAAACRSSTIYILCKGTAIWIPLSAKGCVSDLDMYFAGYEVSGKKHDLSAFGVDFEKYVPLKIVSHNGKAQIFIDNKQVYTVDKGIGRAKIIGIVYRFQGTGAVDYMRLTNGKVNYDDEF</sequence>
<reference evidence="2" key="1">
    <citation type="submission" date="2019-08" db="EMBL/GenBank/DDBJ databases">
        <title>Comparative genome analysis confer to the adaptation heavy metal polluted environment.</title>
        <authorList>
            <person name="Li Y."/>
        </authorList>
    </citation>
    <scope>NUCLEOTIDE SEQUENCE [LARGE SCALE GENOMIC DNA]</scope>
    <source>
        <strain evidence="2">P1</strain>
    </source>
</reference>
<keyword evidence="1" id="KW-0812">Transmembrane</keyword>
<protein>
    <submittedName>
        <fullName evidence="2">Uncharacterized protein</fullName>
    </submittedName>
</protein>
<dbReference type="AlphaFoldDB" id="A0A5C1HZU2"/>